<dbReference type="AlphaFoldDB" id="A0A1I2UTP8"/>
<dbReference type="InterPro" id="IPR055346">
    <property type="entry name" value="Fe-S_cluster_assembly_SufBD"/>
</dbReference>
<dbReference type="Proteomes" id="UP000199065">
    <property type="component" value="Unassembled WGS sequence"/>
</dbReference>
<dbReference type="SUPFAM" id="SSF101960">
    <property type="entry name" value="Stabilizer of iron transporter SufD"/>
    <property type="match status" value="1"/>
</dbReference>
<dbReference type="OrthoDB" id="9803529at2"/>
<proteinExistence type="inferred from homology"/>
<dbReference type="InterPro" id="IPR000825">
    <property type="entry name" value="SUF_FeS_clus_asmbl_SufBD_core"/>
</dbReference>
<feature type="domain" description="SUF system FeS cluster assembly SufBD core" evidence="2">
    <location>
        <begin position="125"/>
        <end position="348"/>
    </location>
</feature>
<dbReference type="PANTHER" id="PTHR30508:SF1">
    <property type="entry name" value="UPF0051 PROTEIN ABCI8, CHLOROPLASTIC-RELATED"/>
    <property type="match status" value="1"/>
</dbReference>
<gene>
    <name evidence="3" type="ORF">SAMN05660282_02002</name>
</gene>
<dbReference type="GO" id="GO:0016226">
    <property type="term" value="P:iron-sulfur cluster assembly"/>
    <property type="evidence" value="ECO:0007669"/>
    <property type="project" value="InterPro"/>
</dbReference>
<dbReference type="EMBL" id="FOPJ01000016">
    <property type="protein sequence ID" value="SFG80492.1"/>
    <property type="molecule type" value="Genomic_DNA"/>
</dbReference>
<sequence length="377" mass="40440">MSTPVHVNPSNQLGPQAATSDILAPVGWAPPETRSATSLLVDGGFKELVSTDDDVVVMPIADALTTFPWVQELMFSLIDPSEDPLLEQAFENTDPPLGTFTWVKDGAVLDQPTQSFTVMTIPQERQFIHDITVIGKDARVDSVSGSAVPPALSRGTHVSISETFIGDGAQVRSIDVDRWGKRMEVYSWDRARIGANASSSSISVAVSAVGKHKSDSHTIVGENSSLSSHTIVLAPEGTSRDMSTNVQLDARGAQAEQISRMVSDGGHLRNVNTLTASADGVRGFLECSGLMLSDAGRIESIPALDSLVDQAQLSHEASVGMIDDEKLDYLMSAGLDEDAARDLIVQGFLQLEDDRIPSSVREQVEKLIEAAREAENM</sequence>
<accession>A0A1I2UTP8</accession>
<evidence type="ECO:0000313" key="4">
    <source>
        <dbReference type="Proteomes" id="UP000199065"/>
    </source>
</evidence>
<comment type="similarity">
    <text evidence="1">Belongs to the iron-sulfur cluster assembly SufBD family.</text>
</comment>
<evidence type="ECO:0000313" key="3">
    <source>
        <dbReference type="EMBL" id="SFG80492.1"/>
    </source>
</evidence>
<evidence type="ECO:0000256" key="1">
    <source>
        <dbReference type="ARBA" id="ARBA00043967"/>
    </source>
</evidence>
<dbReference type="InterPro" id="IPR037284">
    <property type="entry name" value="SUF_FeS_clus_asmbl_SufBD_sf"/>
</dbReference>
<protein>
    <recommendedName>
        <fullName evidence="2">SUF system FeS cluster assembly SufBD core domain-containing protein</fullName>
    </recommendedName>
</protein>
<dbReference type="PANTHER" id="PTHR30508">
    <property type="entry name" value="FES CLUSTER ASSEMBLY PROTEIN SUF"/>
    <property type="match status" value="1"/>
</dbReference>
<reference evidence="3 4" key="1">
    <citation type="submission" date="2016-10" db="EMBL/GenBank/DDBJ databases">
        <authorList>
            <person name="de Groot N.N."/>
        </authorList>
    </citation>
    <scope>NUCLEOTIDE SEQUENCE [LARGE SCALE GENOMIC DNA]</scope>
    <source>
        <strain>J11</strain>
        <strain evidence="4">PG 39</strain>
    </source>
</reference>
<evidence type="ECO:0000259" key="2">
    <source>
        <dbReference type="Pfam" id="PF01458"/>
    </source>
</evidence>
<name>A0A1I2UTP8_9CORY</name>
<keyword evidence="4" id="KW-1185">Reference proteome</keyword>
<dbReference type="Pfam" id="PF01458">
    <property type="entry name" value="SUFBD_core"/>
    <property type="match status" value="1"/>
</dbReference>
<dbReference type="RefSeq" id="WP_092286941.1">
    <property type="nucleotide sequence ID" value="NZ_FOPJ01000016.1"/>
</dbReference>
<organism evidence="3 4">
    <name type="scientific">Corynebacterium spheniscorum</name>
    <dbReference type="NCBI Taxonomy" id="185761"/>
    <lineage>
        <taxon>Bacteria</taxon>
        <taxon>Bacillati</taxon>
        <taxon>Actinomycetota</taxon>
        <taxon>Actinomycetes</taxon>
        <taxon>Mycobacteriales</taxon>
        <taxon>Corynebacteriaceae</taxon>
        <taxon>Corynebacterium</taxon>
    </lineage>
</organism>
<dbReference type="STRING" id="185761.SAMN05660282_02002"/>